<evidence type="ECO:0000313" key="2">
    <source>
        <dbReference type="Proteomes" id="UP000582016"/>
    </source>
</evidence>
<organism evidence="1 2">
    <name type="scientific">Fusarium phyllophilum</name>
    <dbReference type="NCBI Taxonomy" id="47803"/>
    <lineage>
        <taxon>Eukaryota</taxon>
        <taxon>Fungi</taxon>
        <taxon>Dikarya</taxon>
        <taxon>Ascomycota</taxon>
        <taxon>Pezizomycotina</taxon>
        <taxon>Sordariomycetes</taxon>
        <taxon>Hypocreomycetidae</taxon>
        <taxon>Hypocreales</taxon>
        <taxon>Nectriaceae</taxon>
        <taxon>Fusarium</taxon>
        <taxon>Fusarium fujikuroi species complex</taxon>
    </lineage>
</organism>
<dbReference type="AlphaFoldDB" id="A0A8H5KC04"/>
<sequence length="186" mass="20262">MAYCNKTTCAAPEALAVLNISPYMAEKSAVVGDTRLTALTFDMLQQSAQLRKIRSAAITIEVIVVIMIPGSIDLVVRSRVEEAAAGSAFIMNIHIMLQKIFLVGEVFITWKTSMVLFYQMIVQLNLYDVVESSRCAVALHVREESVFHSANSMFESVRLGCVGLESSLGGSACRKEDTKAFSASLG</sequence>
<proteinExistence type="predicted"/>
<comment type="caution">
    <text evidence="1">The sequence shown here is derived from an EMBL/GenBank/DDBJ whole genome shotgun (WGS) entry which is preliminary data.</text>
</comment>
<dbReference type="OrthoDB" id="10574600at2759"/>
<dbReference type="EMBL" id="JAAOAQ010000010">
    <property type="protein sequence ID" value="KAF5571529.1"/>
    <property type="molecule type" value="Genomic_DNA"/>
</dbReference>
<accession>A0A8H5KC04</accession>
<keyword evidence="2" id="KW-1185">Reference proteome</keyword>
<reference evidence="1 2" key="1">
    <citation type="submission" date="2020-05" db="EMBL/GenBank/DDBJ databases">
        <title>Identification and distribution of gene clusters putatively required for synthesis of sphingolipid metabolism inhibitors in phylogenetically diverse species of the filamentous fungus Fusarium.</title>
        <authorList>
            <person name="Kim H.-S."/>
            <person name="Busman M."/>
            <person name="Brown D.W."/>
            <person name="Divon H."/>
            <person name="Uhlig S."/>
            <person name="Proctor R.H."/>
        </authorList>
    </citation>
    <scope>NUCLEOTIDE SEQUENCE [LARGE SCALE GENOMIC DNA]</scope>
    <source>
        <strain evidence="1 2">NRRL 13617</strain>
    </source>
</reference>
<dbReference type="Proteomes" id="UP000582016">
    <property type="component" value="Unassembled WGS sequence"/>
</dbReference>
<evidence type="ECO:0000313" key="1">
    <source>
        <dbReference type="EMBL" id="KAF5571529.1"/>
    </source>
</evidence>
<gene>
    <name evidence="1" type="ORF">FPHYL_275</name>
</gene>
<protein>
    <submittedName>
        <fullName evidence="1">Uncharacterized protein</fullName>
    </submittedName>
</protein>
<name>A0A8H5KC04_9HYPO</name>